<reference evidence="3" key="1">
    <citation type="journal article" date="2016" name="Front. Microbiol.">
        <title>Complete Genome Sequence of Clostridium estertheticum DSM 8809, a Microbe Identified in Spoiled Vacuum Packed Beef.</title>
        <authorList>
            <person name="Yu Z."/>
            <person name="Gunn L."/>
            <person name="Brennan E."/>
            <person name="Reid R."/>
            <person name="Wall P.G."/>
            <person name="Gaora O.P."/>
            <person name="Hurley D."/>
            <person name="Bolton D."/>
            <person name="Fanning S."/>
        </authorList>
    </citation>
    <scope>NUCLEOTIDE SEQUENCE [LARGE SCALE GENOMIC DNA]</scope>
    <source>
        <strain evidence="3">DSM 8809</strain>
    </source>
</reference>
<evidence type="ECO:0000256" key="1">
    <source>
        <dbReference type="SAM" id="Phobius"/>
    </source>
</evidence>
<dbReference type="KEGG" id="ceu:A7L45_05380"/>
<proteinExistence type="predicted"/>
<sequence>MEYAKGKDVISKLFKTALTIGAFIVLAITIPFIAIFAIRALFVIVVFGVLVWYSLKLVKSVKKFIYKSSTKKDATTKSNVFSSDADITNTNDVNYDDSVIIDVDYEKVI</sequence>
<evidence type="ECO:0000313" key="3">
    <source>
        <dbReference type="Proteomes" id="UP000182569"/>
    </source>
</evidence>
<dbReference type="AlphaFoldDB" id="A0A1J0GDV8"/>
<name>A0A1J0GDV8_9CLOT</name>
<evidence type="ECO:0000313" key="2">
    <source>
        <dbReference type="EMBL" id="APC39537.1"/>
    </source>
</evidence>
<keyword evidence="1" id="KW-1133">Transmembrane helix</keyword>
<gene>
    <name evidence="2" type="ORF">A7L45_05380</name>
</gene>
<keyword evidence="3" id="KW-1185">Reference proteome</keyword>
<dbReference type="OrthoDB" id="9973418at2"/>
<keyword evidence="1" id="KW-0812">Transmembrane</keyword>
<organism evidence="2 3">
    <name type="scientific">Clostridium estertheticum subsp. estertheticum</name>
    <dbReference type="NCBI Taxonomy" id="1552"/>
    <lineage>
        <taxon>Bacteria</taxon>
        <taxon>Bacillati</taxon>
        <taxon>Bacillota</taxon>
        <taxon>Clostridia</taxon>
        <taxon>Eubacteriales</taxon>
        <taxon>Clostridiaceae</taxon>
        <taxon>Clostridium</taxon>
    </lineage>
</organism>
<protein>
    <submittedName>
        <fullName evidence="2">Uncharacterized protein</fullName>
    </submittedName>
</protein>
<feature type="transmembrane region" description="Helical" evidence="1">
    <location>
        <begin position="20"/>
        <end position="53"/>
    </location>
</feature>
<dbReference type="RefSeq" id="WP_071611830.1">
    <property type="nucleotide sequence ID" value="NZ_CP015756.1"/>
</dbReference>
<keyword evidence="1" id="KW-0472">Membrane</keyword>
<dbReference type="STRING" id="1552.A7L45_05380"/>
<dbReference type="EMBL" id="CP015756">
    <property type="protein sequence ID" value="APC39537.1"/>
    <property type="molecule type" value="Genomic_DNA"/>
</dbReference>
<accession>A0A1J0GDV8</accession>
<dbReference type="Proteomes" id="UP000182569">
    <property type="component" value="Chromosome"/>
</dbReference>